<reference evidence="1 2" key="1">
    <citation type="submission" date="2020-06" db="EMBL/GenBank/DDBJ databases">
        <title>Actinokineospora xiongansis sp. nov., isolated from soil of Baiyangdian.</title>
        <authorList>
            <person name="Zhang X."/>
        </authorList>
    </citation>
    <scope>NUCLEOTIDE SEQUENCE [LARGE SCALE GENOMIC DNA]</scope>
    <source>
        <strain evidence="1 2">HBU206404</strain>
    </source>
</reference>
<protein>
    <submittedName>
        <fullName evidence="1">Uncharacterized protein</fullName>
    </submittedName>
</protein>
<dbReference type="EMBL" id="JABVED010000019">
    <property type="protein sequence ID" value="MBC6450684.1"/>
    <property type="molecule type" value="Genomic_DNA"/>
</dbReference>
<dbReference type="RefSeq" id="WP_187223781.1">
    <property type="nucleotide sequence ID" value="NZ_JABVED010000019.1"/>
</dbReference>
<gene>
    <name evidence="1" type="ORF">GPZ80_26335</name>
</gene>
<comment type="caution">
    <text evidence="1">The sequence shown here is derived from an EMBL/GenBank/DDBJ whole genome shotgun (WGS) entry which is preliminary data.</text>
</comment>
<proteinExistence type="predicted"/>
<evidence type="ECO:0000313" key="1">
    <source>
        <dbReference type="EMBL" id="MBC6450684.1"/>
    </source>
</evidence>
<accession>A0ABR7LDE5</accession>
<name>A0ABR7LDE5_9PSEU</name>
<keyword evidence="2" id="KW-1185">Reference proteome</keyword>
<evidence type="ECO:0000313" key="2">
    <source>
        <dbReference type="Proteomes" id="UP000734823"/>
    </source>
</evidence>
<sequence length="306" mass="34260">MTTGEIQKLPSIDDGLPVDRESWPVGVLNEMAKFAQGDIVADPPFFYFADPDRPVWKRTAAYVDGHDGPELIEMPEGANPRYGLITTQTCDLVEEEPYPAVKPWVQIAPVEERSDLDGGIRKLLRQGKGPLHYLYMDALPDGFWVADLRIEMPVEKGWLAGRTPIAAFGHGRAGSCVGERIAKIRCRPAFAKTFVDAIQLPLGDSLKILQKEDAAMFHRMDEQVSEVAIELDDYLAPSVARVTLITEGELDDEVAEWWRSWWDTARSVGAQHNIILQSFEARALSSVRLSEYRRMTTLPLLRVSPG</sequence>
<dbReference type="Proteomes" id="UP000734823">
    <property type="component" value="Unassembled WGS sequence"/>
</dbReference>
<organism evidence="1 2">
    <name type="scientific">Actinokineospora xionganensis</name>
    <dbReference type="NCBI Taxonomy" id="2684470"/>
    <lineage>
        <taxon>Bacteria</taxon>
        <taxon>Bacillati</taxon>
        <taxon>Actinomycetota</taxon>
        <taxon>Actinomycetes</taxon>
        <taxon>Pseudonocardiales</taxon>
        <taxon>Pseudonocardiaceae</taxon>
        <taxon>Actinokineospora</taxon>
    </lineage>
</organism>